<proteinExistence type="predicted"/>
<organism evidence="1">
    <name type="scientific">Desulfobacca acetoxidans</name>
    <dbReference type="NCBI Taxonomy" id="60893"/>
    <lineage>
        <taxon>Bacteria</taxon>
        <taxon>Pseudomonadati</taxon>
        <taxon>Thermodesulfobacteriota</taxon>
        <taxon>Desulfobaccia</taxon>
        <taxon>Desulfobaccales</taxon>
        <taxon>Desulfobaccaceae</taxon>
        <taxon>Desulfobacca</taxon>
    </lineage>
</organism>
<accession>A0A7C3Z328</accession>
<sequence length="152" mass="16212">MSKWLAAVVGLALINIWSQVPVEAGGAAISGVIVNWPRVKGKLPASAYLQLVKKQEQLKSITDKEGLAALESNLPRIPVHASGGFRVNLGNLPPGEYFIALQRGFAVAPILVQDGKPVLIKIPGEFPLDVGSVMLEMPLGLAPRRHPLKGVK</sequence>
<name>A0A7C3Z328_9BACT</name>
<reference evidence="1" key="1">
    <citation type="journal article" date="2020" name="mSystems">
        <title>Genome- and Community-Level Interaction Insights into Carbon Utilization and Element Cycling Functions of Hydrothermarchaeota in Hydrothermal Sediment.</title>
        <authorList>
            <person name="Zhou Z."/>
            <person name="Liu Y."/>
            <person name="Xu W."/>
            <person name="Pan J."/>
            <person name="Luo Z.H."/>
            <person name="Li M."/>
        </authorList>
    </citation>
    <scope>NUCLEOTIDE SEQUENCE [LARGE SCALE GENOMIC DNA]</scope>
    <source>
        <strain evidence="1">SpSt-897</strain>
    </source>
</reference>
<evidence type="ECO:0000313" key="1">
    <source>
        <dbReference type="EMBL" id="HGF34905.1"/>
    </source>
</evidence>
<dbReference type="AlphaFoldDB" id="A0A7C3Z328"/>
<dbReference type="EMBL" id="DTMF01000269">
    <property type="protein sequence ID" value="HGF34905.1"/>
    <property type="molecule type" value="Genomic_DNA"/>
</dbReference>
<protein>
    <submittedName>
        <fullName evidence="1">Uncharacterized protein</fullName>
    </submittedName>
</protein>
<comment type="caution">
    <text evidence="1">The sequence shown here is derived from an EMBL/GenBank/DDBJ whole genome shotgun (WGS) entry which is preliminary data.</text>
</comment>
<gene>
    <name evidence="1" type="ORF">ENW96_11060</name>
</gene>